<keyword evidence="2 5" id="KW-0489">Methyltransferase</keyword>
<dbReference type="GO" id="GO:0032259">
    <property type="term" value="P:methylation"/>
    <property type="evidence" value="ECO:0007669"/>
    <property type="project" value="UniProtKB-KW"/>
</dbReference>
<sequence length="230" mass="27200">MIDFGYYNMDCMEGMKQFPDKYFDIAIVDPPYFKGPEKRKFYGRKVSPIGVQRVYQCIDSWDIPTESYFNELARVSKHQIIWGCNYFDYHLGSGRIVWDKCNDKTDFSDCEIAFCSMHDSVRIFRYMWNGMFQGKSIAEGTIQQGNKRLNEKRIHPTQKPVNLYRRILQKYKIPSDWKILDTHVGSASSLIAFHENGNKFVGFEKDPHMYHMSMERYKAETAQMRLIDLT</sequence>
<dbReference type="PRINTS" id="PR00508">
    <property type="entry name" value="S21N4MTFRASE"/>
</dbReference>
<evidence type="ECO:0000256" key="3">
    <source>
        <dbReference type="ARBA" id="ARBA00022679"/>
    </source>
</evidence>
<dbReference type="InterPro" id="IPR029063">
    <property type="entry name" value="SAM-dependent_MTases_sf"/>
</dbReference>
<organism evidence="5">
    <name type="scientific">Myoviridae sp. ctJfU3</name>
    <dbReference type="NCBI Taxonomy" id="2826638"/>
    <lineage>
        <taxon>Viruses</taxon>
        <taxon>Duplodnaviria</taxon>
        <taxon>Heunggongvirae</taxon>
        <taxon>Uroviricota</taxon>
        <taxon>Caudoviricetes</taxon>
    </lineage>
</organism>
<evidence type="ECO:0000256" key="1">
    <source>
        <dbReference type="ARBA" id="ARBA00006594"/>
    </source>
</evidence>
<dbReference type="PROSITE" id="PS00092">
    <property type="entry name" value="N6_MTASE"/>
    <property type="match status" value="1"/>
</dbReference>
<dbReference type="InterPro" id="IPR002052">
    <property type="entry name" value="DNA_methylase_N6_adenine_CS"/>
</dbReference>
<dbReference type="GO" id="GO:0003677">
    <property type="term" value="F:DNA binding"/>
    <property type="evidence" value="ECO:0007669"/>
    <property type="project" value="InterPro"/>
</dbReference>
<protein>
    <submittedName>
        <fullName evidence="5">Adenine specific DNA methyltransferase</fullName>
    </submittedName>
</protein>
<accession>A0A8S5MNE1</accession>
<dbReference type="GO" id="GO:0008170">
    <property type="term" value="F:N-methyltransferase activity"/>
    <property type="evidence" value="ECO:0007669"/>
    <property type="project" value="InterPro"/>
</dbReference>
<dbReference type="Gene3D" id="3.40.50.150">
    <property type="entry name" value="Vaccinia Virus protein VP39"/>
    <property type="match status" value="1"/>
</dbReference>
<comment type="similarity">
    <text evidence="1">Belongs to the N(4)/N(6)-methyltransferase family.</text>
</comment>
<name>A0A8S5MNE1_9CAUD</name>
<reference evidence="5" key="1">
    <citation type="journal article" date="2021" name="Proc. Natl. Acad. Sci. U.S.A.">
        <title>A Catalog of Tens of Thousands of Viruses from Human Metagenomes Reveals Hidden Associations with Chronic Diseases.</title>
        <authorList>
            <person name="Tisza M.J."/>
            <person name="Buck C.B."/>
        </authorList>
    </citation>
    <scope>NUCLEOTIDE SEQUENCE</scope>
    <source>
        <strain evidence="5">CtJfU3</strain>
    </source>
</reference>
<dbReference type="EMBL" id="BK014944">
    <property type="protein sequence ID" value="DAD83825.1"/>
    <property type="molecule type" value="Genomic_DNA"/>
</dbReference>
<feature type="domain" description="DNA methylase N-4/N-6" evidence="4">
    <location>
        <begin position="142"/>
        <end position="214"/>
    </location>
</feature>
<evidence type="ECO:0000259" key="4">
    <source>
        <dbReference type="Pfam" id="PF01555"/>
    </source>
</evidence>
<dbReference type="Pfam" id="PF01555">
    <property type="entry name" value="N6_N4_Mtase"/>
    <property type="match status" value="1"/>
</dbReference>
<evidence type="ECO:0000313" key="5">
    <source>
        <dbReference type="EMBL" id="DAD83825.1"/>
    </source>
</evidence>
<dbReference type="InterPro" id="IPR001091">
    <property type="entry name" value="RM_Methyltransferase"/>
</dbReference>
<proteinExistence type="inferred from homology"/>
<dbReference type="InterPro" id="IPR002941">
    <property type="entry name" value="DNA_methylase_N4/N6"/>
</dbReference>
<keyword evidence="3" id="KW-0808">Transferase</keyword>
<dbReference type="SUPFAM" id="SSF53335">
    <property type="entry name" value="S-adenosyl-L-methionine-dependent methyltransferases"/>
    <property type="match status" value="1"/>
</dbReference>
<evidence type="ECO:0000256" key="2">
    <source>
        <dbReference type="ARBA" id="ARBA00022603"/>
    </source>
</evidence>